<accession>A0ACB8RNP0</accession>
<evidence type="ECO:0000313" key="2">
    <source>
        <dbReference type="Proteomes" id="UP000814033"/>
    </source>
</evidence>
<dbReference type="EMBL" id="MU275942">
    <property type="protein sequence ID" value="KAI0045784.1"/>
    <property type="molecule type" value="Genomic_DNA"/>
</dbReference>
<protein>
    <submittedName>
        <fullName evidence="1">Uncharacterized protein</fullName>
    </submittedName>
</protein>
<proteinExistence type="predicted"/>
<organism evidence="1 2">
    <name type="scientific">Auriscalpium vulgare</name>
    <dbReference type="NCBI Taxonomy" id="40419"/>
    <lineage>
        <taxon>Eukaryota</taxon>
        <taxon>Fungi</taxon>
        <taxon>Dikarya</taxon>
        <taxon>Basidiomycota</taxon>
        <taxon>Agaricomycotina</taxon>
        <taxon>Agaricomycetes</taxon>
        <taxon>Russulales</taxon>
        <taxon>Auriscalpiaceae</taxon>
        <taxon>Auriscalpium</taxon>
    </lineage>
</organism>
<evidence type="ECO:0000313" key="1">
    <source>
        <dbReference type="EMBL" id="KAI0045784.1"/>
    </source>
</evidence>
<reference evidence="1" key="1">
    <citation type="submission" date="2021-02" db="EMBL/GenBank/DDBJ databases">
        <authorList>
            <consortium name="DOE Joint Genome Institute"/>
            <person name="Ahrendt S."/>
            <person name="Looney B.P."/>
            <person name="Miyauchi S."/>
            <person name="Morin E."/>
            <person name="Drula E."/>
            <person name="Courty P.E."/>
            <person name="Chicoki N."/>
            <person name="Fauchery L."/>
            <person name="Kohler A."/>
            <person name="Kuo A."/>
            <person name="Labutti K."/>
            <person name="Pangilinan J."/>
            <person name="Lipzen A."/>
            <person name="Riley R."/>
            <person name="Andreopoulos W."/>
            <person name="He G."/>
            <person name="Johnson J."/>
            <person name="Barry K.W."/>
            <person name="Grigoriev I.V."/>
            <person name="Nagy L."/>
            <person name="Hibbett D."/>
            <person name="Henrissat B."/>
            <person name="Matheny P.B."/>
            <person name="Labbe J."/>
            <person name="Martin F."/>
        </authorList>
    </citation>
    <scope>NUCLEOTIDE SEQUENCE</scope>
    <source>
        <strain evidence="1">FP105234-sp</strain>
    </source>
</reference>
<sequence length="205" mass="22282">MTTVGVVETLAVDETGGTNMTVIEGGIAEMIAIPALVRLGETNIDVVHQHLQETLAEDIHQLLRETLSRANRDVQRPATLRKRKAKTPHTDDLSRRSPAHSSSAPSAPATSAAAAEPGPELELATSPVPVELTLAARRAKRQAILAKYAGVASVNTTDASPSPGPSIAESPCTQRPGNARCRQRRYRNRRHHYHRLRHPHLRCSN</sequence>
<keyword evidence="2" id="KW-1185">Reference proteome</keyword>
<dbReference type="Proteomes" id="UP000814033">
    <property type="component" value="Unassembled WGS sequence"/>
</dbReference>
<name>A0ACB8RNP0_9AGAM</name>
<gene>
    <name evidence="1" type="ORF">FA95DRAFT_90255</name>
</gene>
<comment type="caution">
    <text evidence="1">The sequence shown here is derived from an EMBL/GenBank/DDBJ whole genome shotgun (WGS) entry which is preliminary data.</text>
</comment>
<reference evidence="1" key="2">
    <citation type="journal article" date="2022" name="New Phytol.">
        <title>Evolutionary transition to the ectomycorrhizal habit in the genomes of a hyperdiverse lineage of mushroom-forming fungi.</title>
        <authorList>
            <person name="Looney B."/>
            <person name="Miyauchi S."/>
            <person name="Morin E."/>
            <person name="Drula E."/>
            <person name="Courty P.E."/>
            <person name="Kohler A."/>
            <person name="Kuo A."/>
            <person name="LaButti K."/>
            <person name="Pangilinan J."/>
            <person name="Lipzen A."/>
            <person name="Riley R."/>
            <person name="Andreopoulos W."/>
            <person name="He G."/>
            <person name="Johnson J."/>
            <person name="Nolan M."/>
            <person name="Tritt A."/>
            <person name="Barry K.W."/>
            <person name="Grigoriev I.V."/>
            <person name="Nagy L.G."/>
            <person name="Hibbett D."/>
            <person name="Henrissat B."/>
            <person name="Matheny P.B."/>
            <person name="Labbe J."/>
            <person name="Martin F.M."/>
        </authorList>
    </citation>
    <scope>NUCLEOTIDE SEQUENCE</scope>
    <source>
        <strain evidence="1">FP105234-sp</strain>
    </source>
</reference>